<evidence type="ECO:0000256" key="7">
    <source>
        <dbReference type="PIRSR" id="PIRSR004789-51"/>
    </source>
</evidence>
<dbReference type="Gene3D" id="3.60.21.10">
    <property type="match status" value="1"/>
</dbReference>
<dbReference type="EMBL" id="CP012502">
    <property type="protein sequence ID" value="AOM83119.1"/>
    <property type="molecule type" value="Genomic_DNA"/>
</dbReference>
<organism evidence="8 9">
    <name type="scientific">Salisediminibacterium beveridgei</name>
    <dbReference type="NCBI Taxonomy" id="632773"/>
    <lineage>
        <taxon>Bacteria</taxon>
        <taxon>Bacillati</taxon>
        <taxon>Bacillota</taxon>
        <taxon>Bacilli</taxon>
        <taxon>Bacillales</taxon>
        <taxon>Bacillaceae</taxon>
        <taxon>Salisediminibacterium</taxon>
    </lineage>
</organism>
<evidence type="ECO:0000256" key="1">
    <source>
        <dbReference type="ARBA" id="ARBA00001965"/>
    </source>
</evidence>
<dbReference type="PIRSF" id="PIRSF004789">
    <property type="entry name" value="DR1281"/>
    <property type="match status" value="1"/>
</dbReference>
<feature type="binding site" evidence="7">
    <location>
        <position position="8"/>
    </location>
    <ligand>
        <name>Fe cation</name>
        <dbReference type="ChEBI" id="CHEBI:24875"/>
        <label>1</label>
    </ligand>
</feature>
<dbReference type="GO" id="GO:0046872">
    <property type="term" value="F:metal ion binding"/>
    <property type="evidence" value="ECO:0007669"/>
    <property type="project" value="UniProtKB-KW"/>
</dbReference>
<dbReference type="PANTHER" id="PTHR36303:SF1">
    <property type="entry name" value="2',3'-CYCLIC-NUCLEOTIDE 2'-PHOSPHODIESTERASE"/>
    <property type="match status" value="1"/>
</dbReference>
<accession>A0A1D7QVW8</accession>
<reference evidence="8 9" key="1">
    <citation type="submission" date="2015-08" db="EMBL/GenBank/DDBJ databases">
        <title>The complete genome sequence of Bacillus beveridgei MLTeJB.</title>
        <authorList>
            <person name="Hanson T.E."/>
            <person name="Mesa C."/>
            <person name="Basesman S.M."/>
            <person name="Oremland R.S."/>
        </authorList>
    </citation>
    <scope>NUCLEOTIDE SEQUENCE [LARGE SCALE GENOMIC DNA]</scope>
    <source>
        <strain evidence="8 9">MLTeJB</strain>
    </source>
</reference>
<name>A0A1D7QVW8_9BACI</name>
<dbReference type="SUPFAM" id="SSF56300">
    <property type="entry name" value="Metallo-dependent phosphatases"/>
    <property type="match status" value="1"/>
</dbReference>
<comment type="cofactor">
    <cofactor evidence="1">
        <name>Fe(3+)</name>
        <dbReference type="ChEBI" id="CHEBI:29034"/>
    </cofactor>
</comment>
<protein>
    <submittedName>
        <fullName evidence="8">Phosphoesterase</fullName>
    </submittedName>
</protein>
<feature type="binding site" evidence="7">
    <location>
        <position position="40"/>
    </location>
    <ligand>
        <name>Fe cation</name>
        <dbReference type="ChEBI" id="CHEBI:24875"/>
        <label>1</label>
    </ligand>
</feature>
<evidence type="ECO:0000256" key="4">
    <source>
        <dbReference type="ARBA" id="ARBA00023004"/>
    </source>
</evidence>
<dbReference type="KEGG" id="bbev:BBEV_1758"/>
<feature type="binding site" evidence="7">
    <location>
        <position position="150"/>
    </location>
    <ligand>
        <name>Fe cation</name>
        <dbReference type="ChEBI" id="CHEBI:24875"/>
        <label>2</label>
    </ligand>
</feature>
<feature type="active site" description="Proton donor" evidence="6">
    <location>
        <position position="68"/>
    </location>
</feature>
<feature type="binding site" evidence="7">
    <location>
        <position position="67"/>
    </location>
    <ligand>
        <name>Fe cation</name>
        <dbReference type="ChEBI" id="CHEBI:24875"/>
        <label>2</label>
    </ligand>
</feature>
<comment type="similarity">
    <text evidence="5">Belongs to the YmdB-like family.</text>
</comment>
<keyword evidence="3" id="KW-0378">Hydrolase</keyword>
<dbReference type="GO" id="GO:0004113">
    <property type="term" value="F:2',3'-cyclic-nucleotide 3'-phosphodiesterase activity"/>
    <property type="evidence" value="ECO:0007669"/>
    <property type="project" value="TreeGrafter"/>
</dbReference>
<gene>
    <name evidence="8" type="ORF">BBEV_1758</name>
</gene>
<feature type="binding site" evidence="7">
    <location>
        <position position="39"/>
    </location>
    <ligand>
        <name>Fe cation</name>
        <dbReference type="ChEBI" id="CHEBI:24875"/>
        <label>2</label>
    </ligand>
</feature>
<dbReference type="NCBIfam" id="TIGR00282">
    <property type="entry name" value="TIGR00282 family metallophosphoesterase"/>
    <property type="match status" value="1"/>
</dbReference>
<evidence type="ECO:0000256" key="6">
    <source>
        <dbReference type="PIRSR" id="PIRSR004789-50"/>
    </source>
</evidence>
<keyword evidence="2 7" id="KW-0479">Metal-binding</keyword>
<dbReference type="STRING" id="632773.BBEV_1758"/>
<proteinExistence type="inferred from homology"/>
<evidence type="ECO:0000313" key="8">
    <source>
        <dbReference type="EMBL" id="AOM83119.1"/>
    </source>
</evidence>
<keyword evidence="4" id="KW-0408">Iron</keyword>
<evidence type="ECO:0000256" key="2">
    <source>
        <dbReference type="ARBA" id="ARBA00022723"/>
    </source>
</evidence>
<dbReference type="InterPro" id="IPR029052">
    <property type="entry name" value="Metallo-depent_PP-like"/>
</dbReference>
<evidence type="ECO:0000256" key="3">
    <source>
        <dbReference type="ARBA" id="ARBA00022801"/>
    </source>
</evidence>
<dbReference type="FunFam" id="3.60.21.10:FF:000016">
    <property type="entry name" value="Putative metallophosphoesterase"/>
    <property type="match status" value="1"/>
</dbReference>
<dbReference type="PANTHER" id="PTHR36303">
    <property type="entry name" value="2',3'-CYCLIC-NUCLEOTIDE 2'-PHOSPHODIESTERASE"/>
    <property type="match status" value="1"/>
</dbReference>
<dbReference type="AlphaFoldDB" id="A0A1D7QVW8"/>
<dbReference type="OrthoDB" id="9801109at2"/>
<keyword evidence="9" id="KW-1185">Reference proteome</keyword>
<dbReference type="Proteomes" id="UP000094463">
    <property type="component" value="Chromosome"/>
</dbReference>
<feature type="binding site" evidence="7">
    <location>
        <position position="175"/>
    </location>
    <ligand>
        <name>Fe cation</name>
        <dbReference type="ChEBI" id="CHEBI:24875"/>
        <label>2</label>
    </ligand>
</feature>
<evidence type="ECO:0000256" key="5">
    <source>
        <dbReference type="ARBA" id="ARBA00061401"/>
    </source>
</evidence>
<dbReference type="PATRIC" id="fig|632773.3.peg.1845"/>
<feature type="binding site" evidence="7">
    <location>
        <position position="39"/>
    </location>
    <ligand>
        <name>Fe cation</name>
        <dbReference type="ChEBI" id="CHEBI:24875"/>
        <label>1</label>
    </ligand>
</feature>
<feature type="binding site" evidence="7">
    <location>
        <position position="177"/>
    </location>
    <ligand>
        <name>Fe cation</name>
        <dbReference type="ChEBI" id="CHEBI:24875"/>
        <label>1</label>
    </ligand>
</feature>
<sequence>MKILFIGDVVGSPGRGALKEYLPKLKSKYRPDVTIVNAENSASGKGLTKKIYHELITTGADLLTMGNHMWDKKEIFDFIDDVDNLARPVNFPKNNPGKGYVIKTCNGKKIAVINAQGRTFMQAIDCPFETLDDLVDELRKETKHIFIDFHAEATSEKLAMSWFLDGRVTAVAGTHTHVPTADERILPQGTAHITDTGMTGPYDGILGMEKDTIINRFRNGLPARFEVTTGRTQLNGLFIESDQQTGLARSIKRIQINDDHPFFD</sequence>
<dbReference type="Pfam" id="PF13277">
    <property type="entry name" value="YmdB"/>
    <property type="match status" value="1"/>
</dbReference>
<dbReference type="RefSeq" id="WP_069365131.1">
    <property type="nucleotide sequence ID" value="NZ_CP012502.1"/>
</dbReference>
<dbReference type="InterPro" id="IPR005235">
    <property type="entry name" value="YmdB-like"/>
</dbReference>
<evidence type="ECO:0000313" key="9">
    <source>
        <dbReference type="Proteomes" id="UP000094463"/>
    </source>
</evidence>
<dbReference type="CDD" id="cd07382">
    <property type="entry name" value="MPP_DR1281"/>
    <property type="match status" value="1"/>
</dbReference>